<dbReference type="STRING" id="37625.SAMN05660420_03191"/>
<dbReference type="AlphaFoldDB" id="A0A1H4E3P7"/>
<sequence>MLNGHNKPVKNIPVIPIFWGQLKGAFVACCSIVMPEVFVDLRSRPCHLSSQVIPQRLPHFVSSKEAVLPLPASAVFGKVN</sequence>
<name>A0A1H4E3P7_9BACT</name>
<keyword evidence="2" id="KW-1185">Reference proteome</keyword>
<dbReference type="Proteomes" id="UP000199409">
    <property type="component" value="Unassembled WGS sequence"/>
</dbReference>
<dbReference type="EMBL" id="FNQN01000013">
    <property type="protein sequence ID" value="SEA79200.1"/>
    <property type="molecule type" value="Genomic_DNA"/>
</dbReference>
<proteinExistence type="predicted"/>
<evidence type="ECO:0000313" key="1">
    <source>
        <dbReference type="EMBL" id="SEA79200.1"/>
    </source>
</evidence>
<gene>
    <name evidence="1" type="ORF">SAMN05660420_03191</name>
</gene>
<evidence type="ECO:0000313" key="2">
    <source>
        <dbReference type="Proteomes" id="UP000199409"/>
    </source>
</evidence>
<reference evidence="1 2" key="1">
    <citation type="submission" date="2016-10" db="EMBL/GenBank/DDBJ databases">
        <authorList>
            <person name="de Groot N.N."/>
        </authorList>
    </citation>
    <scope>NUCLEOTIDE SEQUENCE [LARGE SCALE GENOMIC DNA]</scope>
    <source>
        <strain evidence="1 2">DSM 7343</strain>
    </source>
</reference>
<organism evidence="1 2">
    <name type="scientific">Desulfuromusa kysingii</name>
    <dbReference type="NCBI Taxonomy" id="37625"/>
    <lineage>
        <taxon>Bacteria</taxon>
        <taxon>Pseudomonadati</taxon>
        <taxon>Thermodesulfobacteriota</taxon>
        <taxon>Desulfuromonadia</taxon>
        <taxon>Desulfuromonadales</taxon>
        <taxon>Geopsychrobacteraceae</taxon>
        <taxon>Desulfuromusa</taxon>
    </lineage>
</organism>
<protein>
    <submittedName>
        <fullName evidence="1">Uncharacterized protein</fullName>
    </submittedName>
</protein>
<accession>A0A1H4E3P7</accession>